<feature type="transmembrane region" description="Helical" evidence="8">
    <location>
        <begin position="205"/>
        <end position="226"/>
    </location>
</feature>
<feature type="compositionally biased region" description="Polar residues" evidence="7">
    <location>
        <begin position="185"/>
        <end position="195"/>
    </location>
</feature>
<dbReference type="KEGG" id="pki:111845114"/>
<dbReference type="Proteomes" id="UP000261540">
    <property type="component" value="Unplaced"/>
</dbReference>
<dbReference type="Ensembl" id="ENSPKIT00000014384.1">
    <property type="protein sequence ID" value="ENSPKIP00000033494.1"/>
    <property type="gene ID" value="ENSPKIG00000013192.1"/>
</dbReference>
<dbReference type="Gene3D" id="3.10.350.10">
    <property type="entry name" value="LysM domain"/>
    <property type="match status" value="1"/>
</dbReference>
<dbReference type="PANTHER" id="PTHR20932:SF7">
    <property type="entry name" value="AND PUTATIVE PEPTIDOGLYCAN-BINDING DOMAIN-CONTAINING PROTEIN 4-RELATED"/>
    <property type="match status" value="1"/>
</dbReference>
<dbReference type="PANTHER" id="PTHR20932">
    <property type="entry name" value="LYSM AND PUTATIVE PEPTIDOGLYCAN-BINDING DOMAIN-CONTAINING PROTEIN"/>
    <property type="match status" value="1"/>
</dbReference>
<evidence type="ECO:0000256" key="4">
    <source>
        <dbReference type="ARBA" id="ARBA00023136"/>
    </source>
</evidence>
<evidence type="ECO:0000256" key="7">
    <source>
        <dbReference type="SAM" id="MobiDB-lite"/>
    </source>
</evidence>
<dbReference type="AlphaFoldDB" id="A0A3B3SRZ6"/>
<evidence type="ECO:0000256" key="8">
    <source>
        <dbReference type="SAM" id="Phobius"/>
    </source>
</evidence>
<protein>
    <recommendedName>
        <fullName evidence="6">LysM and putative peptidoglycan-binding domain-containing protein 4</fullName>
    </recommendedName>
</protein>
<keyword evidence="11" id="KW-1185">Reference proteome</keyword>
<dbReference type="SMART" id="SM00257">
    <property type="entry name" value="LysM"/>
    <property type="match status" value="1"/>
</dbReference>
<feature type="region of interest" description="Disordered" evidence="7">
    <location>
        <begin position="171"/>
        <end position="195"/>
    </location>
</feature>
<evidence type="ECO:0000259" key="9">
    <source>
        <dbReference type="PROSITE" id="PS51782"/>
    </source>
</evidence>
<dbReference type="InterPro" id="IPR045030">
    <property type="entry name" value="LYSM1-4"/>
</dbReference>
<evidence type="ECO:0000256" key="1">
    <source>
        <dbReference type="ARBA" id="ARBA00004167"/>
    </source>
</evidence>
<evidence type="ECO:0000313" key="10">
    <source>
        <dbReference type="Ensembl" id="ENSPKIP00000033494.1"/>
    </source>
</evidence>
<dbReference type="GeneID" id="111845114"/>
<feature type="domain" description="LysM" evidence="9">
    <location>
        <begin position="71"/>
        <end position="115"/>
    </location>
</feature>
<dbReference type="OrthoDB" id="538216at2759"/>
<reference evidence="10" key="2">
    <citation type="submission" date="2025-09" db="UniProtKB">
        <authorList>
            <consortium name="Ensembl"/>
        </authorList>
    </citation>
    <scope>IDENTIFICATION</scope>
</reference>
<dbReference type="CTD" id="145748"/>
<proteinExistence type="predicted"/>
<accession>A0A3B3SRZ6</accession>
<name>A0A3B3SRZ6_9TELE</name>
<evidence type="ECO:0000256" key="6">
    <source>
        <dbReference type="ARBA" id="ARBA00040995"/>
    </source>
</evidence>
<dbReference type="GeneTree" id="ENSGT00940000160583"/>
<sequence length="265" mass="29051">MGSHGERFPRAFQAPVDVHASADGQVYVFRGARDDSAESSEEELGMVQRRPRGCRSGQGQEQARVGGVLLLERPVSHGDSLNKLALQYGCKVADIKQLNNLIREQDLYALKSIKIPVKKHGLLTELNNKLISPHPESHLPSSQGTATPHLPDYADFLKEIDRDIERLIQTTDSQDEVPSSGPGVPQQTPGAGSSHSHGADWGIQWWNAVVLMLLIGVILPLFYVVYYKTQDKVIHPLESMVNTSMSTSNGTETNGSLLSHTLPSQ</sequence>
<dbReference type="GO" id="GO:0016020">
    <property type="term" value="C:membrane"/>
    <property type="evidence" value="ECO:0007669"/>
    <property type="project" value="UniProtKB-SubCell"/>
</dbReference>
<dbReference type="InterPro" id="IPR018392">
    <property type="entry name" value="LysM"/>
</dbReference>
<keyword evidence="5" id="KW-0325">Glycoprotein</keyword>
<organism evidence="10 11">
    <name type="scientific">Paramormyrops kingsleyae</name>
    <dbReference type="NCBI Taxonomy" id="1676925"/>
    <lineage>
        <taxon>Eukaryota</taxon>
        <taxon>Metazoa</taxon>
        <taxon>Chordata</taxon>
        <taxon>Craniata</taxon>
        <taxon>Vertebrata</taxon>
        <taxon>Euteleostomi</taxon>
        <taxon>Actinopterygii</taxon>
        <taxon>Neopterygii</taxon>
        <taxon>Teleostei</taxon>
        <taxon>Osteoglossocephala</taxon>
        <taxon>Osteoglossomorpha</taxon>
        <taxon>Osteoglossiformes</taxon>
        <taxon>Mormyridae</taxon>
        <taxon>Paramormyrops</taxon>
    </lineage>
</organism>
<keyword evidence="3 8" id="KW-1133">Transmembrane helix</keyword>
<evidence type="ECO:0000313" key="11">
    <source>
        <dbReference type="Proteomes" id="UP000261540"/>
    </source>
</evidence>
<evidence type="ECO:0000256" key="5">
    <source>
        <dbReference type="ARBA" id="ARBA00023180"/>
    </source>
</evidence>
<dbReference type="RefSeq" id="XP_023670023.1">
    <property type="nucleotide sequence ID" value="XM_023814255.2"/>
</dbReference>
<dbReference type="STRING" id="1676925.ENSPKIP00000033494"/>
<dbReference type="CDD" id="cd00118">
    <property type="entry name" value="LysM"/>
    <property type="match status" value="1"/>
</dbReference>
<comment type="subcellular location">
    <subcellularLocation>
        <location evidence="1">Membrane</location>
        <topology evidence="1">Single-pass membrane protein</topology>
    </subcellularLocation>
</comment>
<dbReference type="RefSeq" id="XP_023670022.1">
    <property type="nucleotide sequence ID" value="XM_023814254.2"/>
</dbReference>
<dbReference type="Pfam" id="PF01476">
    <property type="entry name" value="LysM"/>
    <property type="match status" value="1"/>
</dbReference>
<keyword evidence="2 8" id="KW-0812">Transmembrane</keyword>
<reference evidence="10" key="1">
    <citation type="submission" date="2025-08" db="UniProtKB">
        <authorList>
            <consortium name="Ensembl"/>
        </authorList>
    </citation>
    <scope>IDENTIFICATION</scope>
</reference>
<keyword evidence="4 8" id="KW-0472">Membrane</keyword>
<dbReference type="PROSITE" id="PS51782">
    <property type="entry name" value="LYSM"/>
    <property type="match status" value="1"/>
</dbReference>
<feature type="region of interest" description="Disordered" evidence="7">
    <location>
        <begin position="245"/>
        <end position="265"/>
    </location>
</feature>
<dbReference type="SUPFAM" id="SSF54106">
    <property type="entry name" value="LysM domain"/>
    <property type="match status" value="1"/>
</dbReference>
<dbReference type="InterPro" id="IPR036779">
    <property type="entry name" value="LysM_dom_sf"/>
</dbReference>
<evidence type="ECO:0000256" key="3">
    <source>
        <dbReference type="ARBA" id="ARBA00022989"/>
    </source>
</evidence>
<evidence type="ECO:0000256" key="2">
    <source>
        <dbReference type="ARBA" id="ARBA00022692"/>
    </source>
</evidence>